<dbReference type="OrthoDB" id="16092at2759"/>
<dbReference type="Pfam" id="PF09762">
    <property type="entry name" value="CCDC93_CC"/>
    <property type="match status" value="1"/>
</dbReference>
<evidence type="ECO:0000259" key="5">
    <source>
        <dbReference type="Pfam" id="PF09762"/>
    </source>
</evidence>
<accession>A0A9N9RZL5</accession>
<keyword evidence="3 4" id="KW-0175">Coiled coil</keyword>
<sequence>MSSVYIYDICKLKMSNKQIFAKVIPNIKLRTRFDADGREIDVEIREDTEASQCRKKILDLLLSAGYFRVMIKTLSDFDKVIGGMTWCIEACEFDVDVDLLFHENLSIGQKIALTEQVVTVLPQMKCPFILEPHQIQGLDFISIFPVIQWLVSESVKLRNEKAERLKSFAISQFNNHCSSKANEQEKIEKEHLQNLLRKIEDIYAAKRKYKRKQNVEPEEEYSRVRLTLLEYGIKTLSRGITRHADSGKSQDGAKEVFADEIEQHENEIQQLVIENLSLAKEEIYENANLTEEERQEIAKHYENLKQEMLIDAKQLSEQNKIKTLEAMEVALEKRLQRIIQENEVISDDIKKEGDIYENLKHDYDSLVEKMRQLEIQEKEADEAVKNQIKTLILENEKTKQEEIAFKDDCKKIIADLHKKIEEAENLANTPDEEITEYDQILEEEEEKLRVCRLQLAKKNRAVTSLQRQLDNIPDNVELSQYQKRFLELYNQVSAKHKETKQFYALYNTLNDTHLYIGKELELLNSLYDNYNQAMATIPSKEQFLKKIEDIVEGISTTKTKFRKKHDDEKTKRDQLNNELLGLIDLQRKYAALIKQFKIAFERA</sequence>
<dbReference type="InterPro" id="IPR019159">
    <property type="entry name" value="CCDC93_CC"/>
</dbReference>
<dbReference type="PANTHER" id="PTHR16441:SF0">
    <property type="entry name" value="COILED-COIL DOMAIN-CONTAINING PROTEIN 93"/>
    <property type="match status" value="1"/>
</dbReference>
<evidence type="ECO:0000256" key="4">
    <source>
        <dbReference type="SAM" id="Coils"/>
    </source>
</evidence>
<evidence type="ECO:0000313" key="7">
    <source>
        <dbReference type="EMBL" id="CAG9808397.1"/>
    </source>
</evidence>
<proteinExistence type="inferred from homology"/>
<evidence type="ECO:0000313" key="8">
    <source>
        <dbReference type="Proteomes" id="UP001153620"/>
    </source>
</evidence>
<dbReference type="InterPro" id="IPR048747">
    <property type="entry name" value="CCDC93_N"/>
</dbReference>
<dbReference type="Proteomes" id="UP001153620">
    <property type="component" value="Chromosome 3"/>
</dbReference>
<evidence type="ECO:0000256" key="1">
    <source>
        <dbReference type="ARBA" id="ARBA00007219"/>
    </source>
</evidence>
<comment type="similarity">
    <text evidence="1">Belongs to the CCDC93 family.</text>
</comment>
<evidence type="ECO:0000256" key="2">
    <source>
        <dbReference type="ARBA" id="ARBA00016765"/>
    </source>
</evidence>
<gene>
    <name evidence="7" type="ORF">CHIRRI_LOCUS11239</name>
</gene>
<keyword evidence="8" id="KW-1185">Reference proteome</keyword>
<dbReference type="PANTHER" id="PTHR16441">
    <property type="entry name" value="FIDIPIDINE"/>
    <property type="match status" value="1"/>
</dbReference>
<dbReference type="Pfam" id="PF21673">
    <property type="entry name" value="CCDC93_N"/>
    <property type="match status" value="1"/>
</dbReference>
<dbReference type="AlphaFoldDB" id="A0A9N9RZL5"/>
<evidence type="ECO:0000256" key="3">
    <source>
        <dbReference type="ARBA" id="ARBA00023054"/>
    </source>
</evidence>
<reference evidence="7" key="1">
    <citation type="submission" date="2022-01" db="EMBL/GenBank/DDBJ databases">
        <authorList>
            <person name="King R."/>
        </authorList>
    </citation>
    <scope>NUCLEOTIDE SEQUENCE</scope>
</reference>
<feature type="domain" description="CCDC93 coiled-coil" evidence="5">
    <location>
        <begin position="202"/>
        <end position="602"/>
    </location>
</feature>
<dbReference type="InterPro" id="IPR039116">
    <property type="entry name" value="CCDC93"/>
</dbReference>
<organism evidence="7 8">
    <name type="scientific">Chironomus riparius</name>
    <dbReference type="NCBI Taxonomy" id="315576"/>
    <lineage>
        <taxon>Eukaryota</taxon>
        <taxon>Metazoa</taxon>
        <taxon>Ecdysozoa</taxon>
        <taxon>Arthropoda</taxon>
        <taxon>Hexapoda</taxon>
        <taxon>Insecta</taxon>
        <taxon>Pterygota</taxon>
        <taxon>Neoptera</taxon>
        <taxon>Endopterygota</taxon>
        <taxon>Diptera</taxon>
        <taxon>Nematocera</taxon>
        <taxon>Chironomoidea</taxon>
        <taxon>Chironomidae</taxon>
        <taxon>Chironominae</taxon>
        <taxon>Chironomus</taxon>
    </lineage>
</organism>
<evidence type="ECO:0000259" key="6">
    <source>
        <dbReference type="Pfam" id="PF21673"/>
    </source>
</evidence>
<name>A0A9N9RZL5_9DIPT</name>
<dbReference type="EMBL" id="OU895879">
    <property type="protein sequence ID" value="CAG9808397.1"/>
    <property type="molecule type" value="Genomic_DNA"/>
</dbReference>
<feature type="domain" description="CCDC93 N-terminal" evidence="6">
    <location>
        <begin position="50"/>
        <end position="153"/>
    </location>
</feature>
<feature type="coiled-coil region" evidence="4">
    <location>
        <begin position="182"/>
        <end position="212"/>
    </location>
</feature>
<feature type="coiled-coil region" evidence="4">
    <location>
        <begin position="254"/>
        <end position="461"/>
    </location>
</feature>
<dbReference type="GO" id="GO:0006893">
    <property type="term" value="P:Golgi to plasma membrane transport"/>
    <property type="evidence" value="ECO:0007669"/>
    <property type="project" value="TreeGrafter"/>
</dbReference>
<reference evidence="7" key="2">
    <citation type="submission" date="2022-10" db="EMBL/GenBank/DDBJ databases">
        <authorList>
            <consortium name="ENA_rothamsted_submissions"/>
            <consortium name="culmorum"/>
            <person name="King R."/>
        </authorList>
    </citation>
    <scope>NUCLEOTIDE SEQUENCE</scope>
</reference>
<protein>
    <recommendedName>
        <fullName evidence="2">Coiled-coil domain-containing protein 93</fullName>
    </recommendedName>
</protein>